<reference evidence="1" key="1">
    <citation type="submission" date="2014-09" db="EMBL/GenBank/DDBJ databases">
        <title>Genome sequence of the luminous mushroom Mycena chlorophos for searching fungal bioluminescence genes.</title>
        <authorList>
            <person name="Tanaka Y."/>
            <person name="Kasuga D."/>
            <person name="Oba Y."/>
            <person name="Hase S."/>
            <person name="Sato K."/>
            <person name="Oba Y."/>
            <person name="Sakakibara Y."/>
        </authorList>
    </citation>
    <scope>NUCLEOTIDE SEQUENCE</scope>
</reference>
<proteinExistence type="predicted"/>
<evidence type="ECO:0000313" key="2">
    <source>
        <dbReference type="Proteomes" id="UP000815677"/>
    </source>
</evidence>
<protein>
    <submittedName>
        <fullName evidence="1">Uncharacterized protein</fullName>
    </submittedName>
</protein>
<accession>A0ABQ0LJZ5</accession>
<keyword evidence="2" id="KW-1185">Reference proteome</keyword>
<sequence length="633" mass="70061">MMDPGTHVHSTASVTVEYDDLDAGYRTTLRDSRATPVEWTAPVRLPFQAKREGAGCRPAESDAAGRDVDSTHGMTLVAKKPTQELASLSLAPMAATLSLFDELTRLNEPNYPVTDVLRDLLKLVGHDVLHTKRNQHTGYWAVSQARNVIDTINGLVTTDIRLAEDVESSLDTFTKYTDMTMWIEKVLLAFSLITEKESITDRFASSPTVLEDILFVDAFRDNRKELRGVLQDLLKKGYLKGDKEENAKTVKTVQRQDDLSILRAVISRLRSQLADKTFPDKAKKGFAPIIDEIEALHGVLSVAPPSIEDAVYLFAVQYALLLEIVVSRRDGRFSDRVYDDDCWSHFTGWMGGAKRFASIDDLDPEGLITLYIEMCAYIGGPPRAHLPESFKRLRPLVSQTRRPYFLQAVTLVGGCAQLATAFGDNKQFTFLDPVKVAIEQAIVAIEVANKVVYNPTQHYKPNKEVDDTINQAERAIKDGFHAFKLFDACKTWQERMLAATQKDAERLGLIEQRFSRTLAVEKENPVDVMVTIPGKGTDKVERIYKLDAALTLHAILWKEAAGIADAAAANEFRAKAYFSADKVRLDPDTVIGSLREVNKVRGVTLSGVPVLPVNGSAASAPLNGTPATVPVKA</sequence>
<gene>
    <name evidence="1" type="ORF">MCHLO_08094</name>
</gene>
<evidence type="ECO:0000313" key="1">
    <source>
        <dbReference type="EMBL" id="GAT50904.1"/>
    </source>
</evidence>
<name>A0ABQ0LJZ5_MYCCL</name>
<dbReference type="EMBL" id="DF846724">
    <property type="protein sequence ID" value="GAT50904.1"/>
    <property type="molecule type" value="Genomic_DNA"/>
</dbReference>
<dbReference type="Proteomes" id="UP000815677">
    <property type="component" value="Unassembled WGS sequence"/>
</dbReference>
<organism evidence="1 2">
    <name type="scientific">Mycena chlorophos</name>
    <name type="common">Agaric fungus</name>
    <name type="synonym">Agaricus chlorophos</name>
    <dbReference type="NCBI Taxonomy" id="658473"/>
    <lineage>
        <taxon>Eukaryota</taxon>
        <taxon>Fungi</taxon>
        <taxon>Dikarya</taxon>
        <taxon>Basidiomycota</taxon>
        <taxon>Agaricomycotina</taxon>
        <taxon>Agaricomycetes</taxon>
        <taxon>Agaricomycetidae</taxon>
        <taxon>Agaricales</taxon>
        <taxon>Marasmiineae</taxon>
        <taxon>Mycenaceae</taxon>
        <taxon>Mycena</taxon>
    </lineage>
</organism>